<evidence type="ECO:0000313" key="2">
    <source>
        <dbReference type="Proteomes" id="UP001387293"/>
    </source>
</evidence>
<name>A0ABU8KSL6_9HYPH</name>
<dbReference type="RefSeq" id="WP_337105088.1">
    <property type="nucleotide sequence ID" value="NZ_JAPYKS010000002.1"/>
</dbReference>
<proteinExistence type="predicted"/>
<evidence type="ECO:0000313" key="1">
    <source>
        <dbReference type="EMBL" id="MEI9407904.1"/>
    </source>
</evidence>
<dbReference type="EMBL" id="JAPYKS010000002">
    <property type="protein sequence ID" value="MEI9407904.1"/>
    <property type="molecule type" value="Genomic_DNA"/>
</dbReference>
<protein>
    <submittedName>
        <fullName evidence="1">Uncharacterized protein</fullName>
    </submittedName>
</protein>
<gene>
    <name evidence="1" type="ORF">O7A60_03820</name>
</gene>
<comment type="caution">
    <text evidence="1">The sequence shown here is derived from an EMBL/GenBank/DDBJ whole genome shotgun (WGS) entry which is preliminary data.</text>
</comment>
<keyword evidence="2" id="KW-1185">Reference proteome</keyword>
<dbReference type="Proteomes" id="UP001387293">
    <property type="component" value="Unassembled WGS sequence"/>
</dbReference>
<organism evidence="1 2">
    <name type="scientific">Mesorhizobium salmacidum</name>
    <dbReference type="NCBI Taxonomy" id="3015171"/>
    <lineage>
        <taxon>Bacteria</taxon>
        <taxon>Pseudomonadati</taxon>
        <taxon>Pseudomonadota</taxon>
        <taxon>Alphaproteobacteria</taxon>
        <taxon>Hyphomicrobiales</taxon>
        <taxon>Phyllobacteriaceae</taxon>
        <taxon>Mesorhizobium</taxon>
    </lineage>
</organism>
<sequence>MTAVSKAVNIINNQNTSQHGNKAEKCVIPKFLHLSRCLDLMGNVFSFPCMIVPGGLILAQRVAHRLRPDTSFPIRIADDEAADVIRPAAGIADLDALRR</sequence>
<accession>A0ABU8KSL6</accession>
<reference evidence="1 2" key="1">
    <citation type="submission" date="2022-12" db="EMBL/GenBank/DDBJ databases">
        <authorList>
            <person name="Muema E."/>
        </authorList>
    </citation>
    <scope>NUCLEOTIDE SEQUENCE [LARGE SCALE GENOMIC DNA]</scope>
    <source>
        <strain evidence="2">1326</strain>
    </source>
</reference>